<dbReference type="Proteomes" id="UP000183275">
    <property type="component" value="Unassembled WGS sequence"/>
</dbReference>
<accession>A0A1I0QSS5</accession>
<name>A0A1I0QSS5_9EURY</name>
<organism evidence="1 2">
    <name type="scientific">Natrinema salifodinae</name>
    <dbReference type="NCBI Taxonomy" id="1202768"/>
    <lineage>
        <taxon>Archaea</taxon>
        <taxon>Methanobacteriati</taxon>
        <taxon>Methanobacteriota</taxon>
        <taxon>Stenosarchaea group</taxon>
        <taxon>Halobacteria</taxon>
        <taxon>Halobacteriales</taxon>
        <taxon>Natrialbaceae</taxon>
        <taxon>Natrinema</taxon>
    </lineage>
</organism>
<evidence type="ECO:0000313" key="1">
    <source>
        <dbReference type="EMBL" id="SEW30377.1"/>
    </source>
</evidence>
<reference evidence="2" key="1">
    <citation type="submission" date="2016-10" db="EMBL/GenBank/DDBJ databases">
        <authorList>
            <person name="Varghese N."/>
        </authorList>
    </citation>
    <scope>NUCLEOTIDE SEQUENCE [LARGE SCALE GENOMIC DNA]</scope>
    <source>
        <strain evidence="2">CGMCC 1.12284</strain>
    </source>
</reference>
<protein>
    <submittedName>
        <fullName evidence="1">Uncharacterized protein</fullName>
    </submittedName>
</protein>
<evidence type="ECO:0000313" key="2">
    <source>
        <dbReference type="Proteomes" id="UP000183275"/>
    </source>
</evidence>
<keyword evidence="2" id="KW-1185">Reference proteome</keyword>
<proteinExistence type="predicted"/>
<dbReference type="EMBL" id="FOIS01000005">
    <property type="protein sequence ID" value="SEW30377.1"/>
    <property type="molecule type" value="Genomic_DNA"/>
</dbReference>
<gene>
    <name evidence="1" type="ORF">SAMN05216285_3843</name>
</gene>
<dbReference type="AlphaFoldDB" id="A0A1I0QSS5"/>
<sequence length="30" mass="3602">MDIRMKNIFLEEMLLTSFTMVRIRALQLST</sequence>